<feature type="transmembrane region" description="Helical" evidence="2">
    <location>
        <begin position="81"/>
        <end position="101"/>
    </location>
</feature>
<protein>
    <submittedName>
        <fullName evidence="3">Uncharacterized protein</fullName>
    </submittedName>
</protein>
<keyword evidence="2" id="KW-1133">Transmembrane helix</keyword>
<feature type="compositionally biased region" description="Basic and acidic residues" evidence="1">
    <location>
        <begin position="130"/>
        <end position="145"/>
    </location>
</feature>
<dbReference type="EMBL" id="CADCTE010000001">
    <property type="protein sequence ID" value="CAA9209518.1"/>
    <property type="molecule type" value="Genomic_DNA"/>
</dbReference>
<name>A0A6J4GXG9_9MICC</name>
<organism evidence="3">
    <name type="scientific">uncultured Arthrobacter sp</name>
    <dbReference type="NCBI Taxonomy" id="114050"/>
    <lineage>
        <taxon>Bacteria</taxon>
        <taxon>Bacillati</taxon>
        <taxon>Actinomycetota</taxon>
        <taxon>Actinomycetes</taxon>
        <taxon>Micrococcales</taxon>
        <taxon>Micrococcaceae</taxon>
        <taxon>Arthrobacter</taxon>
        <taxon>environmental samples</taxon>
    </lineage>
</organism>
<feature type="transmembrane region" description="Helical" evidence="2">
    <location>
        <begin position="42"/>
        <end position="61"/>
    </location>
</feature>
<evidence type="ECO:0000313" key="3">
    <source>
        <dbReference type="EMBL" id="CAA9209518.1"/>
    </source>
</evidence>
<accession>A0A6J4GXG9</accession>
<dbReference type="AlphaFoldDB" id="A0A6J4GXG9"/>
<keyword evidence="2" id="KW-0812">Transmembrane</keyword>
<evidence type="ECO:0000256" key="1">
    <source>
        <dbReference type="SAM" id="MobiDB-lite"/>
    </source>
</evidence>
<proteinExistence type="predicted"/>
<keyword evidence="2" id="KW-0472">Membrane</keyword>
<sequence length="153" mass="15960">MAGVALSRSCLPAVPASPRLDGTTEHGHDTQGKIMRIGVKQYVSGAALLLTSTLFVPQGVSEFATSAATGEPVAPTAGLNLAVGMAMVLAAAALLAWGYWLTHRRGAPPRGPVEDPDEPLFRPGYGSRPETPDWREHPLRPRDGDGGAGPTGR</sequence>
<feature type="region of interest" description="Disordered" evidence="1">
    <location>
        <begin position="106"/>
        <end position="153"/>
    </location>
</feature>
<evidence type="ECO:0000256" key="2">
    <source>
        <dbReference type="SAM" id="Phobius"/>
    </source>
</evidence>
<reference evidence="3" key="1">
    <citation type="submission" date="2020-02" db="EMBL/GenBank/DDBJ databases">
        <authorList>
            <person name="Meier V. D."/>
        </authorList>
    </citation>
    <scope>NUCLEOTIDE SEQUENCE</scope>
    <source>
        <strain evidence="3">AVDCRST_MAG83</strain>
    </source>
</reference>
<gene>
    <name evidence="3" type="ORF">AVDCRST_MAG83-980</name>
</gene>